<name>A0ABX8J6K4_9BACT</name>
<dbReference type="InterPro" id="IPR008719">
    <property type="entry name" value="N2O_reductase_NosL"/>
</dbReference>
<feature type="chain" id="PRO_5045187418" evidence="1">
    <location>
        <begin position="21"/>
        <end position="169"/>
    </location>
</feature>
<dbReference type="Pfam" id="PF05573">
    <property type="entry name" value="NosL"/>
    <property type="match status" value="1"/>
</dbReference>
<accession>A0ABX8J6K4</accession>
<sequence>MKKLCFVSILLLNFVAAVFAAGGDIENHPACTYCGMDRGKFAHSRVLIEYDDGTSFGACSLHCAALELATKIDKTPKTIAVGDYQTRTLIDAEKAVWVLGGKRAGVMTGNAKWAFAEKGAAAAFIKENGGTAVTFDEAMKVAYEDMYRDTKQIRERRKMRRSQMPKGGQ</sequence>
<protein>
    <submittedName>
        <fullName evidence="2">Nitrous oxide reductase accessory protein NosL</fullName>
    </submittedName>
</protein>
<keyword evidence="1" id="KW-0732">Signal</keyword>
<gene>
    <name evidence="2" type="ORF">KP004_01790</name>
</gene>
<reference evidence="2 3" key="1">
    <citation type="submission" date="2021-06" db="EMBL/GenBank/DDBJ databases">
        <title>Gemonas diversity in paddy soil.</title>
        <authorList>
            <person name="Liu G."/>
        </authorList>
    </citation>
    <scope>NUCLEOTIDE SEQUENCE [LARGE SCALE GENOMIC DNA]</scope>
    <source>
        <strain evidence="2 3">RG10</strain>
    </source>
</reference>
<keyword evidence="3" id="KW-1185">Reference proteome</keyword>
<evidence type="ECO:0000313" key="2">
    <source>
        <dbReference type="EMBL" id="QWV93948.1"/>
    </source>
</evidence>
<evidence type="ECO:0000313" key="3">
    <source>
        <dbReference type="Proteomes" id="UP000683557"/>
    </source>
</evidence>
<evidence type="ECO:0000256" key="1">
    <source>
        <dbReference type="SAM" id="SignalP"/>
    </source>
</evidence>
<dbReference type="PANTHER" id="PTHR41247">
    <property type="entry name" value="HTH-TYPE TRANSCRIPTIONAL REPRESSOR YCNK"/>
    <property type="match status" value="1"/>
</dbReference>
<dbReference type="EMBL" id="CP076723">
    <property type="protein sequence ID" value="QWV93948.1"/>
    <property type="molecule type" value="Genomic_DNA"/>
</dbReference>
<organism evidence="2 3">
    <name type="scientific">Geomonas oryzisoli</name>
    <dbReference type="NCBI Taxonomy" id="2847992"/>
    <lineage>
        <taxon>Bacteria</taxon>
        <taxon>Pseudomonadati</taxon>
        <taxon>Thermodesulfobacteriota</taxon>
        <taxon>Desulfuromonadia</taxon>
        <taxon>Geobacterales</taxon>
        <taxon>Geobacteraceae</taxon>
        <taxon>Geomonas</taxon>
    </lineage>
</organism>
<proteinExistence type="predicted"/>
<feature type="signal peptide" evidence="1">
    <location>
        <begin position="1"/>
        <end position="20"/>
    </location>
</feature>
<dbReference type="PANTHER" id="PTHR41247:SF1">
    <property type="entry name" value="HTH-TYPE TRANSCRIPTIONAL REPRESSOR YCNK"/>
    <property type="match status" value="1"/>
</dbReference>
<dbReference type="RefSeq" id="WP_216800682.1">
    <property type="nucleotide sequence ID" value="NZ_CP076723.1"/>
</dbReference>
<dbReference type="Proteomes" id="UP000683557">
    <property type="component" value="Chromosome"/>
</dbReference>